<name>A0ABN3DQY0_9MICO</name>
<gene>
    <name evidence="1" type="ORF">GCM10009851_26060</name>
</gene>
<evidence type="ECO:0000313" key="1">
    <source>
        <dbReference type="EMBL" id="GAA2239533.1"/>
    </source>
</evidence>
<accession>A0ABN3DQY0</accession>
<keyword evidence="2" id="KW-1185">Reference proteome</keyword>
<dbReference type="EMBL" id="BAAAQY010000007">
    <property type="protein sequence ID" value="GAA2239533.1"/>
    <property type="molecule type" value="Genomic_DNA"/>
</dbReference>
<protein>
    <submittedName>
        <fullName evidence="1">Uncharacterized protein</fullName>
    </submittedName>
</protein>
<proteinExistence type="predicted"/>
<reference evidence="1 2" key="1">
    <citation type="journal article" date="2019" name="Int. J. Syst. Evol. Microbiol.">
        <title>The Global Catalogue of Microorganisms (GCM) 10K type strain sequencing project: providing services to taxonomists for standard genome sequencing and annotation.</title>
        <authorList>
            <consortium name="The Broad Institute Genomics Platform"/>
            <consortium name="The Broad Institute Genome Sequencing Center for Infectious Disease"/>
            <person name="Wu L."/>
            <person name="Ma J."/>
        </authorList>
    </citation>
    <scope>NUCLEOTIDE SEQUENCE [LARGE SCALE GENOMIC DNA]</scope>
    <source>
        <strain evidence="1 2">JCM 16117</strain>
    </source>
</reference>
<dbReference type="Proteomes" id="UP001500929">
    <property type="component" value="Unassembled WGS sequence"/>
</dbReference>
<evidence type="ECO:0000313" key="2">
    <source>
        <dbReference type="Proteomes" id="UP001500929"/>
    </source>
</evidence>
<sequence>MSSMNLVSQGQTFRVHRESSGVYQVQSGGRLLGFVERAGDVYVALSGTRYDRAVETGQAGSLGSAAVLLDAA</sequence>
<comment type="caution">
    <text evidence="1">The sequence shown here is derived from an EMBL/GenBank/DDBJ whole genome shotgun (WGS) entry which is preliminary data.</text>
</comment>
<organism evidence="1 2">
    <name type="scientific">Herbiconiux moechotypicola</name>
    <dbReference type="NCBI Taxonomy" id="637393"/>
    <lineage>
        <taxon>Bacteria</taxon>
        <taxon>Bacillati</taxon>
        <taxon>Actinomycetota</taxon>
        <taxon>Actinomycetes</taxon>
        <taxon>Micrococcales</taxon>
        <taxon>Microbacteriaceae</taxon>
        <taxon>Herbiconiux</taxon>
    </lineage>
</organism>
<dbReference type="RefSeq" id="WP_259480975.1">
    <property type="nucleotide sequence ID" value="NZ_BAAAQY010000007.1"/>
</dbReference>